<dbReference type="PANTHER" id="PTHR35046">
    <property type="entry name" value="ZINC KNUCKLE (CCHC-TYPE) FAMILY PROTEIN"/>
    <property type="match status" value="1"/>
</dbReference>
<keyword evidence="5" id="KW-1185">Reference proteome</keyword>
<dbReference type="GO" id="GO:0003676">
    <property type="term" value="F:nucleic acid binding"/>
    <property type="evidence" value="ECO:0007669"/>
    <property type="project" value="InterPro"/>
</dbReference>
<dbReference type="InterPro" id="IPR001878">
    <property type="entry name" value="Znf_CCHC"/>
</dbReference>
<dbReference type="SMART" id="SM00343">
    <property type="entry name" value="ZnF_C2HC"/>
    <property type="match status" value="1"/>
</dbReference>
<dbReference type="Proteomes" id="UP000245207">
    <property type="component" value="Unassembled WGS sequence"/>
</dbReference>
<protein>
    <recommendedName>
        <fullName evidence="3">CCHC-type domain-containing protein</fullName>
    </recommendedName>
</protein>
<dbReference type="EMBL" id="PKPP01018172">
    <property type="protein sequence ID" value="PWA36447.1"/>
    <property type="molecule type" value="Genomic_DNA"/>
</dbReference>
<dbReference type="SUPFAM" id="SSF57756">
    <property type="entry name" value="Retrovirus zinc finger-like domains"/>
    <property type="match status" value="1"/>
</dbReference>
<dbReference type="Pfam" id="PF00098">
    <property type="entry name" value="zf-CCHC"/>
    <property type="match status" value="1"/>
</dbReference>
<dbReference type="Pfam" id="PF24626">
    <property type="entry name" value="SH3_Tf2-1"/>
    <property type="match status" value="1"/>
</dbReference>
<dbReference type="OrthoDB" id="1721574at2759"/>
<dbReference type="Gene3D" id="4.10.60.10">
    <property type="entry name" value="Zinc finger, CCHC-type"/>
    <property type="match status" value="1"/>
</dbReference>
<dbReference type="InterPro" id="IPR036875">
    <property type="entry name" value="Znf_CCHC_sf"/>
</dbReference>
<keyword evidence="1" id="KW-0863">Zinc-finger</keyword>
<dbReference type="STRING" id="35608.A0A2U1KI55"/>
<dbReference type="AlphaFoldDB" id="A0A2U1KI55"/>
<evidence type="ECO:0000259" key="3">
    <source>
        <dbReference type="PROSITE" id="PS50158"/>
    </source>
</evidence>
<feature type="domain" description="CCHC-type" evidence="3">
    <location>
        <begin position="256"/>
        <end position="272"/>
    </location>
</feature>
<feature type="compositionally biased region" description="Low complexity" evidence="2">
    <location>
        <begin position="216"/>
        <end position="230"/>
    </location>
</feature>
<dbReference type="InterPro" id="IPR056924">
    <property type="entry name" value="SH3_Tf2-1"/>
</dbReference>
<dbReference type="InterPro" id="IPR005162">
    <property type="entry name" value="Retrotrans_gag_dom"/>
</dbReference>
<evidence type="ECO:0000313" key="5">
    <source>
        <dbReference type="Proteomes" id="UP000245207"/>
    </source>
</evidence>
<proteinExistence type="predicted"/>
<evidence type="ECO:0000256" key="1">
    <source>
        <dbReference type="PROSITE-ProRule" id="PRU00047"/>
    </source>
</evidence>
<feature type="region of interest" description="Disordered" evidence="2">
    <location>
        <begin position="195"/>
        <end position="247"/>
    </location>
</feature>
<dbReference type="GO" id="GO:0008270">
    <property type="term" value="F:zinc ion binding"/>
    <property type="evidence" value="ECO:0007669"/>
    <property type="project" value="UniProtKB-KW"/>
</dbReference>
<keyword evidence="1" id="KW-0479">Metal-binding</keyword>
<comment type="caution">
    <text evidence="4">The sequence shown here is derived from an EMBL/GenBank/DDBJ whole genome shotgun (WGS) entry which is preliminary data.</text>
</comment>
<name>A0A2U1KI55_ARTAN</name>
<evidence type="ECO:0000256" key="2">
    <source>
        <dbReference type="SAM" id="MobiDB-lite"/>
    </source>
</evidence>
<dbReference type="Pfam" id="PF03732">
    <property type="entry name" value="Retrotrans_gag"/>
    <property type="match status" value="1"/>
</dbReference>
<sequence>MPPHRERRVAQDGPDDVPIDVLRRQNVDLQRQVELLIERMNDFVNLHRHDDDVTVTEDKSFKVEIPTFDGSLKPEEFIDWLSQADEILDIKNLKQIRVRSGKSKISSWEKFKKHARAAFLPYNFERELYQRFQNLRQGTRSVDEYTTDFYESLARLDLNESPFQLVSRYIGGLRLQLQDVLNMFDPLTVAEAHQHASQAEKQLNHRKPGGFNQHLPSAGAIGSSAPPAHSQAATQTPTPARGPPNFPQGCPSGGLRCFNCGEVGHRQSDCRNPKSATRGLFTEAQESDSAPISDSSPVYDEYQEDVAEEYVSGDIGPLLMLRRAFLTARAPDNDWLRHNLFHSTCTIGGKTTLLSRAPFEAAMDESGVLHKVHQQTHKHLVANNAKYKAQADLKHCVVEFEVGDFVWAILTKDRFPAHEYNKLAAKKIGPVEIVEKINPNAYRLQLPSHVRTSDVFNVKHLVPFIGDSSDEDDAVPDSRGNDAVQFEEVFMQKMAHPKLLRKFFVIINKKSRFSSTLIYSSCCSSTRTLLKPSIENQHQWPAMITLFRFGSKGSIGTTTFNRIPQLFKGESTY</sequence>
<gene>
    <name evidence="4" type="ORF">CTI12_AA599670</name>
</gene>
<organism evidence="4 5">
    <name type="scientific">Artemisia annua</name>
    <name type="common">Sweet wormwood</name>
    <dbReference type="NCBI Taxonomy" id="35608"/>
    <lineage>
        <taxon>Eukaryota</taxon>
        <taxon>Viridiplantae</taxon>
        <taxon>Streptophyta</taxon>
        <taxon>Embryophyta</taxon>
        <taxon>Tracheophyta</taxon>
        <taxon>Spermatophyta</taxon>
        <taxon>Magnoliopsida</taxon>
        <taxon>eudicotyledons</taxon>
        <taxon>Gunneridae</taxon>
        <taxon>Pentapetalae</taxon>
        <taxon>asterids</taxon>
        <taxon>campanulids</taxon>
        <taxon>Asterales</taxon>
        <taxon>Asteraceae</taxon>
        <taxon>Asteroideae</taxon>
        <taxon>Anthemideae</taxon>
        <taxon>Artemisiinae</taxon>
        <taxon>Artemisia</taxon>
    </lineage>
</organism>
<accession>A0A2U1KI55</accession>
<reference evidence="4 5" key="1">
    <citation type="journal article" date="2018" name="Mol. Plant">
        <title>The genome of Artemisia annua provides insight into the evolution of Asteraceae family and artemisinin biosynthesis.</title>
        <authorList>
            <person name="Shen Q."/>
            <person name="Zhang L."/>
            <person name="Liao Z."/>
            <person name="Wang S."/>
            <person name="Yan T."/>
            <person name="Shi P."/>
            <person name="Liu M."/>
            <person name="Fu X."/>
            <person name="Pan Q."/>
            <person name="Wang Y."/>
            <person name="Lv Z."/>
            <person name="Lu X."/>
            <person name="Zhang F."/>
            <person name="Jiang W."/>
            <person name="Ma Y."/>
            <person name="Chen M."/>
            <person name="Hao X."/>
            <person name="Li L."/>
            <person name="Tang Y."/>
            <person name="Lv G."/>
            <person name="Zhou Y."/>
            <person name="Sun X."/>
            <person name="Brodelius P.E."/>
            <person name="Rose J.K.C."/>
            <person name="Tang K."/>
        </authorList>
    </citation>
    <scope>NUCLEOTIDE SEQUENCE [LARGE SCALE GENOMIC DNA]</scope>
    <source>
        <strain evidence="5">cv. Huhao1</strain>
        <tissue evidence="4">Leaf</tissue>
    </source>
</reference>
<evidence type="ECO:0000313" key="4">
    <source>
        <dbReference type="EMBL" id="PWA36447.1"/>
    </source>
</evidence>
<keyword evidence="1" id="KW-0862">Zinc</keyword>
<dbReference type="PROSITE" id="PS50158">
    <property type="entry name" value="ZF_CCHC"/>
    <property type="match status" value="1"/>
</dbReference>
<dbReference type="PANTHER" id="PTHR35046:SF18">
    <property type="entry name" value="RNA-DIRECTED DNA POLYMERASE"/>
    <property type="match status" value="1"/>
</dbReference>